<evidence type="ECO:0000313" key="1">
    <source>
        <dbReference type="EMBL" id="CDC77548.1"/>
    </source>
</evidence>
<accession>R6TVU8</accession>
<comment type="caution">
    <text evidence="1">The sequence shown here is derived from an EMBL/GenBank/DDBJ whole genome shotgun (WGS) entry which is preliminary data.</text>
</comment>
<gene>
    <name evidence="1" type="ORF">BN580_00473</name>
</gene>
<sequence>MINIDEYKPTIKTVTLEGYQIVKGQLFSRQLEPYMTIWQNCVSFNLPCYTALNKCEFITVYVNKDEHRIMITPSMSKDSDSVRWVKNPEAPKSDHIECTHFARQLFEDWNLDKDCRYKAKGRLVQCEKKVMLLFDFTDSEAWNGKNMVKENV</sequence>
<organism evidence="1 2">
    <name type="scientific">Candidatus Colimorpha enterica</name>
    <dbReference type="NCBI Taxonomy" id="3083063"/>
    <lineage>
        <taxon>Bacteria</taxon>
        <taxon>Pseudomonadati</taxon>
        <taxon>Bacteroidota</taxon>
        <taxon>Bacteroidia</taxon>
        <taxon>Bacteroidales</taxon>
        <taxon>Candidatus Colimorpha</taxon>
    </lineage>
</organism>
<evidence type="ECO:0000313" key="2">
    <source>
        <dbReference type="Proteomes" id="UP000017938"/>
    </source>
</evidence>
<name>R6TVU8_9BACT</name>
<dbReference type="AlphaFoldDB" id="R6TVU8"/>
<dbReference type="EMBL" id="CBFW010000439">
    <property type="protein sequence ID" value="CDC77548.1"/>
    <property type="molecule type" value="Genomic_DNA"/>
</dbReference>
<reference evidence="1" key="1">
    <citation type="submission" date="2012-11" db="EMBL/GenBank/DDBJ databases">
        <title>Dependencies among metagenomic species, viruses, plasmids and units of genetic variation.</title>
        <authorList>
            <person name="Nielsen H.B."/>
            <person name="Almeida M."/>
            <person name="Juncker A.S."/>
            <person name="Rasmussen S."/>
            <person name="Li J."/>
            <person name="Sunagawa S."/>
            <person name="Plichta D."/>
            <person name="Gautier L."/>
            <person name="Le Chatelier E."/>
            <person name="Peletier E."/>
            <person name="Bonde I."/>
            <person name="Nielsen T."/>
            <person name="Manichanh C."/>
            <person name="Arumugam M."/>
            <person name="Batto J."/>
            <person name="Santos M.B.Q.D."/>
            <person name="Blom N."/>
            <person name="Borruel N."/>
            <person name="Burgdorf K.S."/>
            <person name="Boumezbeur F."/>
            <person name="Casellas F."/>
            <person name="Dore J."/>
            <person name="Guarner F."/>
            <person name="Hansen T."/>
            <person name="Hildebrand F."/>
            <person name="Kaas R.S."/>
            <person name="Kennedy S."/>
            <person name="Kristiansen K."/>
            <person name="Kultima J.R."/>
            <person name="Leonard P."/>
            <person name="Levenez F."/>
            <person name="Lund O."/>
            <person name="Moumen B."/>
            <person name="Le Paslier D."/>
            <person name="Pons N."/>
            <person name="Pedersen O."/>
            <person name="Prifti E."/>
            <person name="Qin J."/>
            <person name="Raes J."/>
            <person name="Tap J."/>
            <person name="Tims S."/>
            <person name="Ussery D.W."/>
            <person name="Yamada T."/>
            <person name="MetaHit consortium"/>
            <person name="Renault P."/>
            <person name="Sicheritz-Ponten T."/>
            <person name="Bork P."/>
            <person name="Wang J."/>
            <person name="Brunak S."/>
            <person name="Ehrlich S.D."/>
        </authorList>
    </citation>
    <scope>NUCLEOTIDE SEQUENCE [LARGE SCALE GENOMIC DNA]</scope>
</reference>
<protein>
    <submittedName>
        <fullName evidence="1">Uncharacterized protein</fullName>
    </submittedName>
</protein>
<dbReference type="Proteomes" id="UP000017938">
    <property type="component" value="Unassembled WGS sequence"/>
</dbReference>
<dbReference type="STRING" id="1263015.BN580_00473"/>
<proteinExistence type="predicted"/>